<name>A0A1G9LV20_9PSED</name>
<dbReference type="Proteomes" id="UP000198706">
    <property type="component" value="Unassembled WGS sequence"/>
</dbReference>
<proteinExistence type="predicted"/>
<sequence>MNDPRSGREVSCPTLHIHAVTAPDEPSTSIASTSWALRLEQPAIRPPMTVSGLLVLGMPAAQPPLLPPFGGYRPEPIALLHQSQPLPFLQGLIGHTCKRNPHERSRPLSMLEPVQSELEVQQRQFALCMKSYRKAMKQLRKAAKGLTY</sequence>
<dbReference type="STRING" id="137658.SAMN05216186_12648"/>
<keyword evidence="2" id="KW-1185">Reference proteome</keyword>
<dbReference type="EMBL" id="FNFD01000026">
    <property type="protein sequence ID" value="SDL65870.1"/>
    <property type="molecule type" value="Genomic_DNA"/>
</dbReference>
<accession>A0A1G9LV20</accession>
<dbReference type="AlphaFoldDB" id="A0A1G9LV20"/>
<evidence type="ECO:0000313" key="1">
    <source>
        <dbReference type="EMBL" id="SDL65870.1"/>
    </source>
</evidence>
<dbReference type="RefSeq" id="WP_139198622.1">
    <property type="nucleotide sequence ID" value="NZ_FNFD01000026.1"/>
</dbReference>
<protein>
    <submittedName>
        <fullName evidence="1">Uncharacterized protein</fullName>
    </submittedName>
</protein>
<reference evidence="1 2" key="1">
    <citation type="submission" date="2016-10" db="EMBL/GenBank/DDBJ databases">
        <authorList>
            <person name="de Groot N.N."/>
        </authorList>
    </citation>
    <scope>NUCLEOTIDE SEQUENCE [LARGE SCALE GENOMIC DNA]</scope>
    <source>
        <strain evidence="1 2">JCM 21544</strain>
    </source>
</reference>
<organism evidence="1 2">
    <name type="scientific">Pseudomonas indica</name>
    <dbReference type="NCBI Taxonomy" id="137658"/>
    <lineage>
        <taxon>Bacteria</taxon>
        <taxon>Pseudomonadati</taxon>
        <taxon>Pseudomonadota</taxon>
        <taxon>Gammaproteobacteria</taxon>
        <taxon>Pseudomonadales</taxon>
        <taxon>Pseudomonadaceae</taxon>
        <taxon>Pseudomonas</taxon>
    </lineage>
</organism>
<evidence type="ECO:0000313" key="2">
    <source>
        <dbReference type="Proteomes" id="UP000198706"/>
    </source>
</evidence>
<gene>
    <name evidence="1" type="ORF">SAMN05216186_12648</name>
</gene>